<feature type="domain" description="AB hydrolase-1" evidence="2">
    <location>
        <begin position="59"/>
        <end position="315"/>
    </location>
</feature>
<evidence type="ECO:0000313" key="3">
    <source>
        <dbReference type="EMBL" id="CAA9315226.1"/>
    </source>
</evidence>
<keyword evidence="1" id="KW-1133">Transmembrane helix</keyword>
<reference evidence="3" key="1">
    <citation type="submission" date="2020-02" db="EMBL/GenBank/DDBJ databases">
        <authorList>
            <person name="Meier V. D."/>
        </authorList>
    </citation>
    <scope>NUCLEOTIDE SEQUENCE</scope>
    <source>
        <strain evidence="3">AVDCRST_MAG16</strain>
    </source>
</reference>
<dbReference type="PANTHER" id="PTHR43433">
    <property type="entry name" value="HYDROLASE, ALPHA/BETA FOLD FAMILY PROTEIN"/>
    <property type="match status" value="1"/>
</dbReference>
<dbReference type="SUPFAM" id="SSF53474">
    <property type="entry name" value="alpha/beta-Hydrolases"/>
    <property type="match status" value="1"/>
</dbReference>
<keyword evidence="1" id="KW-0472">Membrane</keyword>
<dbReference type="InterPro" id="IPR029058">
    <property type="entry name" value="AB_hydrolase_fold"/>
</dbReference>
<feature type="transmembrane region" description="Helical" evidence="1">
    <location>
        <begin position="179"/>
        <end position="199"/>
    </location>
</feature>
<dbReference type="InterPro" id="IPR000073">
    <property type="entry name" value="AB_hydrolase_1"/>
</dbReference>
<gene>
    <name evidence="3" type="ORF">AVDCRST_MAG16-406</name>
</gene>
<organism evidence="3">
    <name type="scientific">uncultured Frankineae bacterium</name>
    <dbReference type="NCBI Taxonomy" id="437475"/>
    <lineage>
        <taxon>Bacteria</taxon>
        <taxon>Bacillati</taxon>
        <taxon>Actinomycetota</taxon>
        <taxon>Actinomycetes</taxon>
        <taxon>Frankiales</taxon>
        <taxon>environmental samples</taxon>
    </lineage>
</organism>
<evidence type="ECO:0000256" key="1">
    <source>
        <dbReference type="SAM" id="Phobius"/>
    </source>
</evidence>
<protein>
    <recommendedName>
        <fullName evidence="2">AB hydrolase-1 domain-containing protein</fullName>
    </recommendedName>
</protein>
<proteinExistence type="predicted"/>
<evidence type="ECO:0000259" key="2">
    <source>
        <dbReference type="Pfam" id="PF12697"/>
    </source>
</evidence>
<dbReference type="GO" id="GO:0003824">
    <property type="term" value="F:catalytic activity"/>
    <property type="evidence" value="ECO:0007669"/>
    <property type="project" value="UniProtKB-ARBA"/>
</dbReference>
<dbReference type="InterPro" id="IPR050471">
    <property type="entry name" value="AB_hydrolase"/>
</dbReference>
<dbReference type="PANTHER" id="PTHR43433:SF1">
    <property type="entry name" value="BLL5160 PROTEIN"/>
    <property type="match status" value="1"/>
</dbReference>
<dbReference type="Pfam" id="PF12697">
    <property type="entry name" value="Abhydrolase_6"/>
    <property type="match status" value="1"/>
</dbReference>
<feature type="transmembrane region" description="Helical" evidence="1">
    <location>
        <begin position="149"/>
        <end position="167"/>
    </location>
</feature>
<name>A0A6J4KTW4_9ACTN</name>
<dbReference type="Gene3D" id="3.40.50.1820">
    <property type="entry name" value="alpha/beta hydrolase"/>
    <property type="match status" value="1"/>
</dbReference>
<dbReference type="AlphaFoldDB" id="A0A6J4KTW4"/>
<sequence length="331" mass="36116">MGPGRRRARARACRRRHPFTRPLRGHAGGMTTTTSQVRTDDGAELHVETDHVPSSPLSVVLVHGFTADLEEFALQRETLRGRATTVLYDCRGHGRSRQGPVRNASIDQLGRDLGAVLDQAVPAGPVVLLGHSMGGMTIMALARQRPELFGPRVAGAFLLATSSGGLVEKGAVGLAVRVLRRLGLLQLYLALFALWAPLLERFRVRGSRLGRAYFRRYLFGTDDATPETVRQVQDLLEQTPFPVMAAFYSTLLDHDEQASLHVMQAIPVTLLVGDADRLTPVSHSRRMALALPDAELVVVPGAGHSVNITRRAVVDDALLRLLDRTRQAQAA</sequence>
<dbReference type="EMBL" id="CADCUE010000034">
    <property type="protein sequence ID" value="CAA9315226.1"/>
    <property type="molecule type" value="Genomic_DNA"/>
</dbReference>
<accession>A0A6J4KTW4</accession>
<keyword evidence="1" id="KW-0812">Transmembrane</keyword>